<proteinExistence type="predicted"/>
<dbReference type="Proteomes" id="UP000006804">
    <property type="component" value="Chromosome"/>
</dbReference>
<dbReference type="InterPro" id="IPR011611">
    <property type="entry name" value="PfkB_dom"/>
</dbReference>
<protein>
    <submittedName>
        <fullName evidence="4">PfkB domain protein</fullName>
    </submittedName>
</protein>
<evidence type="ECO:0000256" key="1">
    <source>
        <dbReference type="ARBA" id="ARBA00022679"/>
    </source>
</evidence>
<feature type="domain" description="Carbohydrate kinase PfkB" evidence="3">
    <location>
        <begin position="26"/>
        <end position="146"/>
    </location>
</feature>
<dbReference type="InterPro" id="IPR002173">
    <property type="entry name" value="Carboh/pur_kinase_PfkB_CS"/>
</dbReference>
<evidence type="ECO:0000313" key="5">
    <source>
        <dbReference type="Proteomes" id="UP000006804"/>
    </source>
</evidence>
<keyword evidence="2" id="KW-0418">Kinase</keyword>
<dbReference type="eggNOG" id="COG0524">
    <property type="taxonomic scope" value="Bacteria"/>
</dbReference>
<name>F7YXE7_9THEM</name>
<dbReference type="Pfam" id="PF00294">
    <property type="entry name" value="PfkB"/>
    <property type="match status" value="1"/>
</dbReference>
<dbReference type="Gene3D" id="3.40.1190.20">
    <property type="match status" value="1"/>
</dbReference>
<keyword evidence="1" id="KW-0808">Transferase</keyword>
<dbReference type="GO" id="GO:0005829">
    <property type="term" value="C:cytosol"/>
    <property type="evidence" value="ECO:0007669"/>
    <property type="project" value="TreeGrafter"/>
</dbReference>
<evidence type="ECO:0000259" key="3">
    <source>
        <dbReference type="Pfam" id="PF00294"/>
    </source>
</evidence>
<dbReference type="PANTHER" id="PTHR10584:SF166">
    <property type="entry name" value="RIBOKINASE"/>
    <property type="match status" value="1"/>
</dbReference>
<dbReference type="KEGG" id="tta:Theth_1751"/>
<evidence type="ECO:0000256" key="2">
    <source>
        <dbReference type="ARBA" id="ARBA00022777"/>
    </source>
</evidence>
<keyword evidence="5" id="KW-1185">Reference proteome</keyword>
<dbReference type="InterPro" id="IPR029056">
    <property type="entry name" value="Ribokinase-like"/>
</dbReference>
<organism evidence="4 5">
    <name type="scientific">Pseudothermotoga thermarum DSM 5069</name>
    <dbReference type="NCBI Taxonomy" id="688269"/>
    <lineage>
        <taxon>Bacteria</taxon>
        <taxon>Thermotogati</taxon>
        <taxon>Thermotogota</taxon>
        <taxon>Thermotogae</taxon>
        <taxon>Thermotogales</taxon>
        <taxon>Thermotogaceae</taxon>
        <taxon>Pseudothermotoga</taxon>
    </lineage>
</organism>
<dbReference type="HOGENOM" id="CLU_094172_0_0_0"/>
<dbReference type="EMBL" id="CP002351">
    <property type="protein sequence ID" value="AEH51795.1"/>
    <property type="molecule type" value="Genomic_DNA"/>
</dbReference>
<dbReference type="SUPFAM" id="SSF53613">
    <property type="entry name" value="Ribokinase-like"/>
    <property type="match status" value="1"/>
</dbReference>
<sequence>MKEVMKLKIGVVGGIFLDIYIYGEKPHSVEIIEDCGGAGLNVAFGFKKLGHDVLFFSNIGDDYKGRMIIERLKKENFDVSNIAICQADTGIHIAYNERTIAVKRGTNDLPVKLNHQILSSCDAIFVNTEVPLETVVEVLKVHRNKKIFLEAGPRRICEDAIKAFAEDVVTIGNLQECEKIRCDVVKMGYKGAKWDELFVEGDGQEYKYTIGCGDLFDVILIDCLLKGGSREDCLKKAVLVAQEMAKSIKGAFNKMRLLAAFAEKML</sequence>
<accession>F7YXE7</accession>
<dbReference type="STRING" id="688269.Theth_1751"/>
<dbReference type="PANTHER" id="PTHR10584">
    <property type="entry name" value="SUGAR KINASE"/>
    <property type="match status" value="1"/>
</dbReference>
<dbReference type="GO" id="GO:0016301">
    <property type="term" value="F:kinase activity"/>
    <property type="evidence" value="ECO:0007669"/>
    <property type="project" value="UniProtKB-KW"/>
</dbReference>
<evidence type="ECO:0000313" key="4">
    <source>
        <dbReference type="EMBL" id="AEH51795.1"/>
    </source>
</evidence>
<dbReference type="PROSITE" id="PS00583">
    <property type="entry name" value="PFKB_KINASES_1"/>
    <property type="match status" value="1"/>
</dbReference>
<dbReference type="PATRIC" id="fig|688269.3.peg.1803"/>
<gene>
    <name evidence="4" type="ORF">Theth_1751</name>
</gene>
<dbReference type="AlphaFoldDB" id="F7YXE7"/>
<reference evidence="4 5" key="1">
    <citation type="submission" date="2010-11" db="EMBL/GenBank/DDBJ databases">
        <title>The complete genome of Thermotoga thermarum DSM 5069.</title>
        <authorList>
            <consortium name="US DOE Joint Genome Institute (JGI-PGF)"/>
            <person name="Lucas S."/>
            <person name="Copeland A."/>
            <person name="Lapidus A."/>
            <person name="Bruce D."/>
            <person name="Goodwin L."/>
            <person name="Pitluck S."/>
            <person name="Kyrpides N."/>
            <person name="Mavromatis K."/>
            <person name="Ivanova N."/>
            <person name="Zeytun A."/>
            <person name="Brettin T."/>
            <person name="Detter J.C."/>
            <person name="Tapia R."/>
            <person name="Han C."/>
            <person name="Land M."/>
            <person name="Hauser L."/>
            <person name="Markowitz V."/>
            <person name="Cheng J.-F."/>
            <person name="Hugenholtz P."/>
            <person name="Woyke T."/>
            <person name="Wu D."/>
            <person name="Spring S."/>
            <person name="Schroeder M."/>
            <person name="Brambilla E."/>
            <person name="Klenk H.-P."/>
            <person name="Eisen J.A."/>
        </authorList>
    </citation>
    <scope>NUCLEOTIDE SEQUENCE [LARGE SCALE GENOMIC DNA]</scope>
    <source>
        <strain evidence="4 5">DSM 5069</strain>
    </source>
</reference>